<gene>
    <name evidence="3" type="ORF">AS189_11645</name>
</gene>
<dbReference type="InterPro" id="IPR036188">
    <property type="entry name" value="FAD/NAD-bd_sf"/>
</dbReference>
<dbReference type="InterPro" id="IPR050703">
    <property type="entry name" value="Flavin_MAO"/>
</dbReference>
<dbReference type="InterPro" id="IPR002937">
    <property type="entry name" value="Amino_oxidase"/>
</dbReference>
<dbReference type="AlphaFoldDB" id="A0A0S2M006"/>
<dbReference type="Gene3D" id="3.50.50.60">
    <property type="entry name" value="FAD/NAD(P)-binding domain"/>
    <property type="match status" value="1"/>
</dbReference>
<proteinExistence type="inferred from homology"/>
<protein>
    <submittedName>
        <fullName evidence="3">Amine oxidoreductase</fullName>
    </submittedName>
</protein>
<accession>A0A0S2M006</accession>
<dbReference type="EMBL" id="CP013200">
    <property type="protein sequence ID" value="ALO67028.1"/>
    <property type="molecule type" value="Genomic_DNA"/>
</dbReference>
<dbReference type="GO" id="GO:0016491">
    <property type="term" value="F:oxidoreductase activity"/>
    <property type="evidence" value="ECO:0007669"/>
    <property type="project" value="InterPro"/>
</dbReference>
<organism evidence="3 4">
    <name type="scientific">Arthrobacter alpinus</name>
    <dbReference type="NCBI Taxonomy" id="656366"/>
    <lineage>
        <taxon>Bacteria</taxon>
        <taxon>Bacillati</taxon>
        <taxon>Actinomycetota</taxon>
        <taxon>Actinomycetes</taxon>
        <taxon>Micrococcales</taxon>
        <taxon>Micrococcaceae</taxon>
        <taxon>Arthrobacter</taxon>
    </lineage>
</organism>
<evidence type="ECO:0000313" key="4">
    <source>
        <dbReference type="Proteomes" id="UP000059574"/>
    </source>
</evidence>
<dbReference type="PANTHER" id="PTHR43563">
    <property type="entry name" value="AMINE OXIDASE"/>
    <property type="match status" value="1"/>
</dbReference>
<name>A0A0S2M006_9MICC</name>
<sequence>MDRIHWAGAETSAIWNGYMDGAIRSGRRAADEILQDFS</sequence>
<reference evidence="3 4" key="2">
    <citation type="journal article" date="2016" name="J. Biotechnol.">
        <title>Complete genome sequence of Arthrobacter alpinus ERGS4:06, a yellow pigmented bacterium tolerant to cold and radiations isolated from Sikkim Himalaya.</title>
        <authorList>
            <person name="Kumar R."/>
            <person name="Singh D."/>
            <person name="Swarnkar M.K."/>
            <person name="Singh A.K."/>
            <person name="Kumar S."/>
        </authorList>
    </citation>
    <scope>NUCLEOTIDE SEQUENCE [LARGE SCALE GENOMIC DNA]</scope>
    <source>
        <strain evidence="3 4">ERGS4:06</strain>
    </source>
</reference>
<evidence type="ECO:0000313" key="3">
    <source>
        <dbReference type="EMBL" id="ALO67028.1"/>
    </source>
</evidence>
<comment type="similarity">
    <text evidence="1">Belongs to the flavin monoamine oxidase family.</text>
</comment>
<feature type="domain" description="Amine oxidase" evidence="2">
    <location>
        <begin position="2"/>
        <end position="34"/>
    </location>
</feature>
<reference evidence="4" key="1">
    <citation type="submission" date="2015-11" db="EMBL/GenBank/DDBJ databases">
        <authorList>
            <person name="Kumar R."/>
            <person name="Singh D."/>
            <person name="Swarnkar M.K."/>
            <person name="Singh A.K."/>
            <person name="Kumar S."/>
        </authorList>
    </citation>
    <scope>NUCLEOTIDE SEQUENCE [LARGE SCALE GENOMIC DNA]</scope>
    <source>
        <strain evidence="4">ERGS4:06</strain>
    </source>
</reference>
<dbReference type="OrthoDB" id="337830at2"/>
<dbReference type="Proteomes" id="UP000059574">
    <property type="component" value="Chromosome"/>
</dbReference>
<dbReference type="PANTHER" id="PTHR43563:SF1">
    <property type="entry name" value="AMINE OXIDASE [FLAVIN-CONTAINING] B"/>
    <property type="match status" value="1"/>
</dbReference>
<evidence type="ECO:0000256" key="1">
    <source>
        <dbReference type="ARBA" id="ARBA00005995"/>
    </source>
</evidence>
<dbReference type="Pfam" id="PF01593">
    <property type="entry name" value="Amino_oxidase"/>
    <property type="match status" value="1"/>
</dbReference>
<evidence type="ECO:0000259" key="2">
    <source>
        <dbReference type="Pfam" id="PF01593"/>
    </source>
</evidence>
<dbReference type="SUPFAM" id="SSF51905">
    <property type="entry name" value="FAD/NAD(P)-binding domain"/>
    <property type="match status" value="1"/>
</dbReference>